<evidence type="ECO:0000313" key="5">
    <source>
        <dbReference type="EMBL" id="SMC68951.1"/>
    </source>
</evidence>
<proteinExistence type="predicted"/>
<dbReference type="InterPro" id="IPR000524">
    <property type="entry name" value="Tscrpt_reg_HTH_GntR"/>
</dbReference>
<keyword evidence="1" id="KW-0805">Transcription regulation</keyword>
<dbReference type="PANTHER" id="PTHR38445">
    <property type="entry name" value="HTH-TYPE TRANSCRIPTIONAL REPRESSOR YTRA"/>
    <property type="match status" value="1"/>
</dbReference>
<dbReference type="Pfam" id="PF00392">
    <property type="entry name" value="GntR"/>
    <property type="match status" value="1"/>
</dbReference>
<dbReference type="InterPro" id="IPR036390">
    <property type="entry name" value="WH_DNA-bd_sf"/>
</dbReference>
<evidence type="ECO:0000259" key="4">
    <source>
        <dbReference type="PROSITE" id="PS50949"/>
    </source>
</evidence>
<dbReference type="PANTHER" id="PTHR38445:SF6">
    <property type="entry name" value="GNTR-FAMILY TRANSCRIPTIONAL REGULATOR"/>
    <property type="match status" value="1"/>
</dbReference>
<keyword evidence="6" id="KW-1185">Reference proteome</keyword>
<feature type="domain" description="HTH gntR-type" evidence="4">
    <location>
        <begin position="9"/>
        <end position="77"/>
    </location>
</feature>
<dbReference type="STRING" id="1122930.SAMN02745168_2081"/>
<dbReference type="Proteomes" id="UP000192790">
    <property type="component" value="Unassembled WGS sequence"/>
</dbReference>
<sequence>MNWSFRPDQPIYLQLQEQIRLLIVSGVYLPGSKLPTVRELAVEASVNPNTLQKALAELERDGLVFTLRTSGRYVTEDVDMIANAKKDLAMEQIRQFFQKMKSMGYDKKAALNLVESAAKEEEQ</sequence>
<dbReference type="EMBL" id="FWXW01000005">
    <property type="protein sequence ID" value="SMC68951.1"/>
    <property type="molecule type" value="Genomic_DNA"/>
</dbReference>
<dbReference type="SUPFAM" id="SSF46785">
    <property type="entry name" value="Winged helix' DNA-binding domain"/>
    <property type="match status" value="1"/>
</dbReference>
<keyword evidence="2 5" id="KW-0238">DNA-binding</keyword>
<dbReference type="GO" id="GO:0003700">
    <property type="term" value="F:DNA-binding transcription factor activity"/>
    <property type="evidence" value="ECO:0007669"/>
    <property type="project" value="InterPro"/>
</dbReference>
<dbReference type="PRINTS" id="PR00035">
    <property type="entry name" value="HTHGNTR"/>
</dbReference>
<organism evidence="5 6">
    <name type="scientific">Papillibacter cinnamivorans DSM 12816</name>
    <dbReference type="NCBI Taxonomy" id="1122930"/>
    <lineage>
        <taxon>Bacteria</taxon>
        <taxon>Bacillati</taxon>
        <taxon>Bacillota</taxon>
        <taxon>Clostridia</taxon>
        <taxon>Eubacteriales</taxon>
        <taxon>Oscillospiraceae</taxon>
        <taxon>Papillibacter</taxon>
    </lineage>
</organism>
<dbReference type="GO" id="GO:0003677">
    <property type="term" value="F:DNA binding"/>
    <property type="evidence" value="ECO:0007669"/>
    <property type="project" value="UniProtKB-KW"/>
</dbReference>
<keyword evidence="3" id="KW-0804">Transcription</keyword>
<dbReference type="PROSITE" id="PS50949">
    <property type="entry name" value="HTH_GNTR"/>
    <property type="match status" value="1"/>
</dbReference>
<protein>
    <submittedName>
        <fullName evidence="5">DNA-binding transcriptional regulator YhcF, GntR family</fullName>
    </submittedName>
</protein>
<evidence type="ECO:0000256" key="3">
    <source>
        <dbReference type="ARBA" id="ARBA00023163"/>
    </source>
</evidence>
<evidence type="ECO:0000313" key="6">
    <source>
        <dbReference type="Proteomes" id="UP000192790"/>
    </source>
</evidence>
<dbReference type="InterPro" id="IPR036388">
    <property type="entry name" value="WH-like_DNA-bd_sf"/>
</dbReference>
<reference evidence="5 6" key="1">
    <citation type="submission" date="2017-04" db="EMBL/GenBank/DDBJ databases">
        <authorList>
            <person name="Afonso C.L."/>
            <person name="Miller P.J."/>
            <person name="Scott M.A."/>
            <person name="Spackman E."/>
            <person name="Goraichik I."/>
            <person name="Dimitrov K.M."/>
            <person name="Suarez D.L."/>
            <person name="Swayne D.E."/>
        </authorList>
    </citation>
    <scope>NUCLEOTIDE SEQUENCE [LARGE SCALE GENOMIC DNA]</scope>
    <source>
        <strain evidence="5 6">DSM 12816</strain>
    </source>
</reference>
<name>A0A1W2B851_9FIRM</name>
<dbReference type="OrthoDB" id="163333at2"/>
<gene>
    <name evidence="5" type="ORF">SAMN02745168_2081</name>
</gene>
<accession>A0A1W2B851</accession>
<dbReference type="RefSeq" id="WP_084234758.1">
    <property type="nucleotide sequence ID" value="NZ_FWXW01000005.1"/>
</dbReference>
<dbReference type="CDD" id="cd07377">
    <property type="entry name" value="WHTH_GntR"/>
    <property type="match status" value="1"/>
</dbReference>
<dbReference type="AlphaFoldDB" id="A0A1W2B851"/>
<evidence type="ECO:0000256" key="2">
    <source>
        <dbReference type="ARBA" id="ARBA00023125"/>
    </source>
</evidence>
<dbReference type="SMART" id="SM00345">
    <property type="entry name" value="HTH_GNTR"/>
    <property type="match status" value="1"/>
</dbReference>
<evidence type="ECO:0000256" key="1">
    <source>
        <dbReference type="ARBA" id="ARBA00023015"/>
    </source>
</evidence>
<dbReference type="Gene3D" id="1.10.10.10">
    <property type="entry name" value="Winged helix-like DNA-binding domain superfamily/Winged helix DNA-binding domain"/>
    <property type="match status" value="1"/>
</dbReference>